<dbReference type="EnsemblPlants" id="TuG1812G0400002817.01.T02">
    <property type="protein sequence ID" value="TuG1812G0400002817.01.T02.cds264670"/>
    <property type="gene ID" value="TuG1812G0400002817.01"/>
</dbReference>
<reference evidence="1" key="3">
    <citation type="submission" date="2022-06" db="UniProtKB">
        <authorList>
            <consortium name="EnsemblPlants"/>
        </authorList>
    </citation>
    <scope>IDENTIFICATION</scope>
</reference>
<dbReference type="Proteomes" id="UP000015106">
    <property type="component" value="Chromosome 4"/>
</dbReference>
<accession>A0A8R7Q726</accession>
<reference evidence="1" key="2">
    <citation type="submission" date="2018-03" db="EMBL/GenBank/DDBJ databases">
        <title>The Triticum urartu genome reveals the dynamic nature of wheat genome evolution.</title>
        <authorList>
            <person name="Ling H."/>
            <person name="Ma B."/>
            <person name="Shi X."/>
            <person name="Liu H."/>
            <person name="Dong L."/>
            <person name="Sun H."/>
            <person name="Cao Y."/>
            <person name="Gao Q."/>
            <person name="Zheng S."/>
            <person name="Li Y."/>
            <person name="Yu Y."/>
            <person name="Du H."/>
            <person name="Qi M."/>
            <person name="Li Y."/>
            <person name="Yu H."/>
            <person name="Cui Y."/>
            <person name="Wang N."/>
            <person name="Chen C."/>
            <person name="Wu H."/>
            <person name="Zhao Y."/>
            <person name="Zhang J."/>
            <person name="Li Y."/>
            <person name="Zhou W."/>
            <person name="Zhang B."/>
            <person name="Hu W."/>
            <person name="Eijk M."/>
            <person name="Tang J."/>
            <person name="Witsenboer H."/>
            <person name="Zhao S."/>
            <person name="Li Z."/>
            <person name="Zhang A."/>
            <person name="Wang D."/>
            <person name="Liang C."/>
        </authorList>
    </citation>
    <scope>NUCLEOTIDE SEQUENCE [LARGE SCALE GENOMIC DNA]</scope>
    <source>
        <strain evidence="1">cv. G1812</strain>
    </source>
</reference>
<dbReference type="AlphaFoldDB" id="A0A8R7Q726"/>
<evidence type="ECO:0000313" key="2">
    <source>
        <dbReference type="Proteomes" id="UP000015106"/>
    </source>
</evidence>
<reference evidence="2" key="1">
    <citation type="journal article" date="2013" name="Nature">
        <title>Draft genome of the wheat A-genome progenitor Triticum urartu.</title>
        <authorList>
            <person name="Ling H.Q."/>
            <person name="Zhao S."/>
            <person name="Liu D."/>
            <person name="Wang J."/>
            <person name="Sun H."/>
            <person name="Zhang C."/>
            <person name="Fan H."/>
            <person name="Li D."/>
            <person name="Dong L."/>
            <person name="Tao Y."/>
            <person name="Gao C."/>
            <person name="Wu H."/>
            <person name="Li Y."/>
            <person name="Cui Y."/>
            <person name="Guo X."/>
            <person name="Zheng S."/>
            <person name="Wang B."/>
            <person name="Yu K."/>
            <person name="Liang Q."/>
            <person name="Yang W."/>
            <person name="Lou X."/>
            <person name="Chen J."/>
            <person name="Feng M."/>
            <person name="Jian J."/>
            <person name="Zhang X."/>
            <person name="Luo G."/>
            <person name="Jiang Y."/>
            <person name="Liu J."/>
            <person name="Wang Z."/>
            <person name="Sha Y."/>
            <person name="Zhang B."/>
            <person name="Wu H."/>
            <person name="Tang D."/>
            <person name="Shen Q."/>
            <person name="Xue P."/>
            <person name="Zou S."/>
            <person name="Wang X."/>
            <person name="Liu X."/>
            <person name="Wang F."/>
            <person name="Yang Y."/>
            <person name="An X."/>
            <person name="Dong Z."/>
            <person name="Zhang K."/>
            <person name="Zhang X."/>
            <person name="Luo M.C."/>
            <person name="Dvorak J."/>
            <person name="Tong Y."/>
            <person name="Wang J."/>
            <person name="Yang H."/>
            <person name="Li Z."/>
            <person name="Wang D."/>
            <person name="Zhang A."/>
            <person name="Wang J."/>
        </authorList>
    </citation>
    <scope>NUCLEOTIDE SEQUENCE</scope>
    <source>
        <strain evidence="2">cv. G1812</strain>
    </source>
</reference>
<evidence type="ECO:0000313" key="1">
    <source>
        <dbReference type="EnsemblPlants" id="TuG1812G0400002817.01.T02.cds264670"/>
    </source>
</evidence>
<protein>
    <submittedName>
        <fullName evidence="1">Uncharacterized protein</fullName>
    </submittedName>
</protein>
<keyword evidence="2" id="KW-1185">Reference proteome</keyword>
<name>A0A8R7Q726_TRIUA</name>
<proteinExistence type="predicted"/>
<sequence length="84" mass="9158">MLGALAWQAATIIKMFFLSRGEIARGLSCFSPGFSPLCAGVLLCPHPSSDPTTWHNVLPSQIVHGATLERPKVQLIIYIPLNRT</sequence>
<dbReference type="Gramene" id="TuG1812G0400002817.01.T02">
    <property type="protein sequence ID" value="TuG1812G0400002817.01.T02.cds264670"/>
    <property type="gene ID" value="TuG1812G0400002817.01"/>
</dbReference>
<organism evidence="1 2">
    <name type="scientific">Triticum urartu</name>
    <name type="common">Red wild einkorn</name>
    <name type="synonym">Crithodium urartu</name>
    <dbReference type="NCBI Taxonomy" id="4572"/>
    <lineage>
        <taxon>Eukaryota</taxon>
        <taxon>Viridiplantae</taxon>
        <taxon>Streptophyta</taxon>
        <taxon>Embryophyta</taxon>
        <taxon>Tracheophyta</taxon>
        <taxon>Spermatophyta</taxon>
        <taxon>Magnoliopsida</taxon>
        <taxon>Liliopsida</taxon>
        <taxon>Poales</taxon>
        <taxon>Poaceae</taxon>
        <taxon>BOP clade</taxon>
        <taxon>Pooideae</taxon>
        <taxon>Triticodae</taxon>
        <taxon>Triticeae</taxon>
        <taxon>Triticinae</taxon>
        <taxon>Triticum</taxon>
    </lineage>
</organism>